<reference evidence="2 3" key="1">
    <citation type="submission" date="2023-12" db="EMBL/GenBank/DDBJ databases">
        <title>Characterization of antibiotic resistance in Aeromonas spp. in hospital effluent.</title>
        <authorList>
            <person name="Negoseki B.R.S."/>
            <person name="Krul D."/>
            <person name="Siqueira A.C."/>
            <person name="Almeida M."/>
            <person name="Mesa D."/>
            <person name="Conte D."/>
            <person name="Dalla-Costa L.M."/>
        </authorList>
    </citation>
    <scope>NUCLEOTIDE SEQUENCE [LARGE SCALE GENOMIC DNA]</scope>
    <source>
        <strain evidence="2 3">36v</strain>
    </source>
</reference>
<evidence type="ECO:0000259" key="1">
    <source>
        <dbReference type="SMART" id="SM00880"/>
    </source>
</evidence>
<comment type="caution">
    <text evidence="2">The sequence shown here is derived from an EMBL/GenBank/DDBJ whole genome shotgun (WGS) entry which is preliminary data.</text>
</comment>
<dbReference type="Gene3D" id="1.40.20.10">
    <property type="entry name" value="CHAD domain"/>
    <property type="match status" value="2"/>
</dbReference>
<organism evidence="2 3">
    <name type="scientific">Aeromonas caviae</name>
    <name type="common">Aeromonas punctata</name>
    <dbReference type="NCBI Taxonomy" id="648"/>
    <lineage>
        <taxon>Bacteria</taxon>
        <taxon>Pseudomonadati</taxon>
        <taxon>Pseudomonadota</taxon>
        <taxon>Gammaproteobacteria</taxon>
        <taxon>Aeromonadales</taxon>
        <taxon>Aeromonadaceae</taxon>
        <taxon>Aeromonas</taxon>
    </lineage>
</organism>
<dbReference type="SMART" id="SM00880">
    <property type="entry name" value="CHAD"/>
    <property type="match status" value="1"/>
</dbReference>
<sequence length="214" mass="24286">MGESGIAQANRLVGQYRGAALALRQHKGMEEVHAYRIAARRLLALLALWRPLIHEPELERRLTRAVGTLSALRDAQVYAQHHGGSLRQNRLPRVPLLTDPLARWLARLEEVPVGVDLLPLFRLRLVLKQARYGMELLTAQGGGDPAWLSMLVSWQERLGQLQDRRQWLRRLGGETGRGQQRRALKTEIRCQLLQLDCHQAELVGLRMALLQSGQ</sequence>
<dbReference type="Proteomes" id="UP001304847">
    <property type="component" value="Unassembled WGS sequence"/>
</dbReference>
<protein>
    <submittedName>
        <fullName evidence="2">CHAD domain-containing protein</fullName>
    </submittedName>
</protein>
<dbReference type="InterPro" id="IPR007899">
    <property type="entry name" value="CHAD_dom"/>
</dbReference>
<evidence type="ECO:0000313" key="2">
    <source>
        <dbReference type="EMBL" id="MEA9435393.1"/>
    </source>
</evidence>
<name>A0ABU5W3A2_AERCA</name>
<accession>A0ABU5W3A2</accession>
<proteinExistence type="predicted"/>
<dbReference type="Pfam" id="PF05235">
    <property type="entry name" value="CHAD"/>
    <property type="match status" value="1"/>
</dbReference>
<keyword evidence="3" id="KW-1185">Reference proteome</keyword>
<dbReference type="InterPro" id="IPR038186">
    <property type="entry name" value="CHAD_dom_sf"/>
</dbReference>
<feature type="domain" description="CHAD" evidence="1">
    <location>
        <begin position="8"/>
        <end position="206"/>
    </location>
</feature>
<dbReference type="EMBL" id="JAYGOJ010000020">
    <property type="protein sequence ID" value="MEA9435393.1"/>
    <property type="molecule type" value="Genomic_DNA"/>
</dbReference>
<gene>
    <name evidence="2" type="ORF">VCX44_06045</name>
</gene>
<dbReference type="RefSeq" id="WP_270825408.1">
    <property type="nucleotide sequence ID" value="NZ_CP118939.1"/>
</dbReference>
<evidence type="ECO:0000313" key="3">
    <source>
        <dbReference type="Proteomes" id="UP001304847"/>
    </source>
</evidence>